<dbReference type="Pfam" id="PF04316">
    <property type="entry name" value="FlgM"/>
    <property type="match status" value="1"/>
</dbReference>
<dbReference type="SUPFAM" id="SSF101498">
    <property type="entry name" value="Anti-sigma factor FlgM"/>
    <property type="match status" value="1"/>
</dbReference>
<dbReference type="OrthoDB" id="5325899at2"/>
<accession>A0A2N3PJ05</accession>
<dbReference type="GeneID" id="97289605"/>
<organism evidence="3 4">
    <name type="scientific">Helicobacter winghamensis</name>
    <dbReference type="NCBI Taxonomy" id="157268"/>
    <lineage>
        <taxon>Bacteria</taxon>
        <taxon>Pseudomonadati</taxon>
        <taxon>Campylobacterota</taxon>
        <taxon>Epsilonproteobacteria</taxon>
        <taxon>Campylobacterales</taxon>
        <taxon>Helicobacteraceae</taxon>
        <taxon>Helicobacter</taxon>
    </lineage>
</organism>
<dbReference type="STRING" id="556267.HWAG_00095"/>
<evidence type="ECO:0000259" key="2">
    <source>
        <dbReference type="Pfam" id="PF04316"/>
    </source>
</evidence>
<dbReference type="AlphaFoldDB" id="A0A2N3PJ05"/>
<sequence length="80" mass="8855">MISHLMSNATFSTAINQANNKNTSQINVKNDSIDDKQKTKETAKLESSSKVDTIKDAIKNGTYKLDLRGSAEKLAQELLR</sequence>
<feature type="region of interest" description="Disordered" evidence="1">
    <location>
        <begin position="15"/>
        <end position="48"/>
    </location>
</feature>
<feature type="compositionally biased region" description="Polar residues" evidence="1">
    <location>
        <begin position="15"/>
        <end position="30"/>
    </location>
</feature>
<comment type="caution">
    <text evidence="3">The sequence shown here is derived from an EMBL/GenBank/DDBJ whole genome shotgun (WGS) entry which is preliminary data.</text>
</comment>
<keyword evidence="4" id="KW-1185">Reference proteome</keyword>
<dbReference type="EMBL" id="MBPK01000040">
    <property type="protein sequence ID" value="PKT80854.1"/>
    <property type="molecule type" value="Genomic_DNA"/>
</dbReference>
<protein>
    <recommendedName>
        <fullName evidence="2">Anti-sigma-28 factor FlgM C-terminal domain-containing protein</fullName>
    </recommendedName>
</protein>
<name>A0A2N3PJ05_9HELI</name>
<feature type="compositionally biased region" description="Basic and acidic residues" evidence="1">
    <location>
        <begin position="31"/>
        <end position="48"/>
    </location>
</feature>
<feature type="domain" description="Anti-sigma-28 factor FlgM C-terminal" evidence="2">
    <location>
        <begin position="37"/>
        <end position="75"/>
    </location>
</feature>
<gene>
    <name evidence="3" type="ORF">BCM31_02525</name>
</gene>
<evidence type="ECO:0000256" key="1">
    <source>
        <dbReference type="SAM" id="MobiDB-lite"/>
    </source>
</evidence>
<evidence type="ECO:0000313" key="4">
    <source>
        <dbReference type="Proteomes" id="UP000233350"/>
    </source>
</evidence>
<dbReference type="RefSeq" id="WP_006801787.1">
    <property type="nucleotide sequence ID" value="NZ_CABKOI010000021.1"/>
</dbReference>
<dbReference type="InterPro" id="IPR031316">
    <property type="entry name" value="FlgM_C"/>
</dbReference>
<proteinExistence type="predicted"/>
<evidence type="ECO:0000313" key="3">
    <source>
        <dbReference type="EMBL" id="PKT80854.1"/>
    </source>
</evidence>
<reference evidence="3 4" key="1">
    <citation type="submission" date="2016-07" db="EMBL/GenBank/DDBJ databases">
        <title>Detection of Helicobacter winghamensis from caecal content of red fox (Vulpes vulpes).</title>
        <authorList>
            <person name="Zanoni R.G."/>
            <person name="Florio D."/>
            <person name="Caffara M."/>
            <person name="Renzi M."/>
            <person name="Parisi A."/>
            <person name="Pasquali F."/>
            <person name="Manfreda G."/>
        </authorList>
    </citation>
    <scope>NUCLEOTIDE SEQUENCE [LARGE SCALE GENOMIC DNA]</scope>
    <source>
        <strain evidence="3 4">295_13</strain>
    </source>
</reference>
<dbReference type="InterPro" id="IPR035890">
    <property type="entry name" value="Anti-sigma-28_factor_FlgM_sf"/>
</dbReference>
<dbReference type="Proteomes" id="UP000233350">
    <property type="component" value="Unassembled WGS sequence"/>
</dbReference>